<dbReference type="InterPro" id="IPR009081">
    <property type="entry name" value="PP-bd_ACP"/>
</dbReference>
<dbReference type="InterPro" id="IPR036736">
    <property type="entry name" value="ACP-like_sf"/>
</dbReference>
<reference evidence="6 7" key="1">
    <citation type="submission" date="2022-06" db="EMBL/GenBank/DDBJ databases">
        <title>Sequencing the genomes of 1000 actinobacteria strains.</title>
        <authorList>
            <person name="Klenk H.-P."/>
        </authorList>
    </citation>
    <scope>NUCLEOTIDE SEQUENCE [LARGE SCALE GENOMIC DNA]</scope>
    <source>
        <strain evidence="6 7">DSM 41656</strain>
    </source>
</reference>
<dbReference type="PROSITE" id="PS50075">
    <property type="entry name" value="CARRIER"/>
    <property type="match status" value="1"/>
</dbReference>
<dbReference type="InterPro" id="IPR001242">
    <property type="entry name" value="Condensation_dom"/>
</dbReference>
<dbReference type="PANTHER" id="PTHR45527:SF1">
    <property type="entry name" value="FATTY ACID SYNTHASE"/>
    <property type="match status" value="1"/>
</dbReference>
<dbReference type="PRINTS" id="PR00154">
    <property type="entry name" value="AMPBINDING"/>
</dbReference>
<proteinExistence type="predicted"/>
<name>A0ABT1J502_9ACTN</name>
<dbReference type="NCBIfam" id="TIGR01733">
    <property type="entry name" value="AA-adenyl-dom"/>
    <property type="match status" value="1"/>
</dbReference>
<dbReference type="SUPFAM" id="SSF56801">
    <property type="entry name" value="Acetyl-CoA synthetase-like"/>
    <property type="match status" value="1"/>
</dbReference>
<evidence type="ECO:0000313" key="7">
    <source>
        <dbReference type="Proteomes" id="UP001206483"/>
    </source>
</evidence>
<dbReference type="Gene3D" id="3.30.559.30">
    <property type="entry name" value="Nonribosomal peptide synthetase, condensation domain"/>
    <property type="match status" value="1"/>
</dbReference>
<sequence>MSDLPSPLSPHQERFWFLQRLDPADASYNIYWVHRLHGPLDPDALGRALDALVARHEVLRTRYPERDGVPAAETAPPAPVPVERLDVTAGGIEAAHALVRARVATPFDLAAGAPLRLSLLRLGEREHVLCLVLHHIAGDGWSMRVLGGELSALYQAFAEDKPSPLPPLALTHGQYAAELAAAADDGRALAYWTGHLAGVPDLELPTDLPRAAVRATTGGIHRADVPAELMAAADRLAREHRSTAFMVLLAAYQVLLARHSGQRDFCVGTPVAGRTRLEHEGLVGCLAGTVALRADLSGEPTFHQLVDRVRAASLGAFGHQQVPFAELMRALDVARDRSRTPLFQTMFALQHAEPGGLALGGATGAFLDLDHGQAKCDLALEIWRSATGTECHLTYSDGLFTAATAGRLTARYLTLLRSLLDAPDRPVHTAELLPEAERAELAARTAGGPLPAAELPTALARFLDRARRTPDATALHGPAGDLSYTELAAQSARVADRLRARGVGPGSVVGVFVERSAALPAALLGVWRTGAAYLPLDPQHAAARGSLALADADAACVLVTARTADRLPADTPVPVVHLPEPDESVPAPGRPDHLPGPEDPAYVIYTSGSTGRPKGVAVGHGALAAFLDATAARVGGAGPDACWLQLTSISFDISGLEIHLPLSTGGRLVVPTEEDVTGDGRAVVHLAADRRVTHLQATPSGWQLLLAAGFTGPQVTALAGGEALPLPLAAELRRRSGRLFNMYGPTETTIWSACWEVPEEPAAVSLGAPIPGTDLRVLDADGGLCPVGVPGELHIGGAGLALGYLGRPDLTAERFTTGADGVRRYRTGDLVRHREDGGLEFLGRLDHQVKVRGHRVELGELEALLLAAPGVRQSAAALHGDTLVGYVTGTADPAELRARLAAALPGYAVPAAVLVLDALPTTPNGKLDRRALPAPPRRGDAPAAEGHAYTGRSAELHRIWCEVLGVDAVGPDEDLFDLGGHSLVIARIAARVRDRLGTDLPLDAFFDTPTIRGLGALLEVAP</sequence>
<evidence type="ECO:0000256" key="4">
    <source>
        <dbReference type="SAM" id="MobiDB-lite"/>
    </source>
</evidence>
<dbReference type="InterPro" id="IPR025110">
    <property type="entry name" value="AMP-bd_C"/>
</dbReference>
<protein>
    <submittedName>
        <fullName evidence="6">Amino acid adenylation domain-containing protein</fullName>
    </submittedName>
</protein>
<dbReference type="InterPro" id="IPR020459">
    <property type="entry name" value="AMP-binding"/>
</dbReference>
<dbReference type="InterPro" id="IPR020845">
    <property type="entry name" value="AMP-binding_CS"/>
</dbReference>
<dbReference type="Pfam" id="PF00668">
    <property type="entry name" value="Condensation"/>
    <property type="match status" value="1"/>
</dbReference>
<dbReference type="Pfam" id="PF00550">
    <property type="entry name" value="PP-binding"/>
    <property type="match status" value="1"/>
</dbReference>
<dbReference type="Pfam" id="PF00501">
    <property type="entry name" value="AMP-binding"/>
    <property type="match status" value="1"/>
</dbReference>
<organism evidence="6 7">
    <name type="scientific">Kitasatospora paracochleata</name>
    <dbReference type="NCBI Taxonomy" id="58354"/>
    <lineage>
        <taxon>Bacteria</taxon>
        <taxon>Bacillati</taxon>
        <taxon>Actinomycetota</taxon>
        <taxon>Actinomycetes</taxon>
        <taxon>Kitasatosporales</taxon>
        <taxon>Streptomycetaceae</taxon>
        <taxon>Kitasatospora</taxon>
    </lineage>
</organism>
<comment type="caution">
    <text evidence="6">The sequence shown here is derived from an EMBL/GenBank/DDBJ whole genome shotgun (WGS) entry which is preliminary data.</text>
</comment>
<dbReference type="Gene3D" id="3.30.559.10">
    <property type="entry name" value="Chloramphenicol acetyltransferase-like domain"/>
    <property type="match status" value="1"/>
</dbReference>
<dbReference type="PROSITE" id="PS00455">
    <property type="entry name" value="AMP_BINDING"/>
    <property type="match status" value="1"/>
</dbReference>
<dbReference type="InterPro" id="IPR010071">
    <property type="entry name" value="AA_adenyl_dom"/>
</dbReference>
<dbReference type="InterPro" id="IPR042099">
    <property type="entry name" value="ANL_N_sf"/>
</dbReference>
<dbReference type="Pfam" id="PF13193">
    <property type="entry name" value="AMP-binding_C"/>
    <property type="match status" value="1"/>
</dbReference>
<evidence type="ECO:0000313" key="6">
    <source>
        <dbReference type="EMBL" id="MCP2312319.1"/>
    </source>
</evidence>
<feature type="region of interest" description="Disordered" evidence="4">
    <location>
        <begin position="570"/>
        <end position="598"/>
    </location>
</feature>
<dbReference type="Gene3D" id="3.40.50.12780">
    <property type="entry name" value="N-terminal domain of ligase-like"/>
    <property type="match status" value="1"/>
</dbReference>
<gene>
    <name evidence="6" type="ORF">FHR36_005485</name>
</gene>
<evidence type="ECO:0000259" key="5">
    <source>
        <dbReference type="PROSITE" id="PS50075"/>
    </source>
</evidence>
<evidence type="ECO:0000256" key="2">
    <source>
        <dbReference type="ARBA" id="ARBA00022450"/>
    </source>
</evidence>
<keyword evidence="3" id="KW-0597">Phosphoprotein</keyword>
<keyword evidence="7" id="KW-1185">Reference proteome</keyword>
<dbReference type="InterPro" id="IPR006162">
    <property type="entry name" value="Ppantetheine_attach_site"/>
</dbReference>
<comment type="cofactor">
    <cofactor evidence="1">
        <name>pantetheine 4'-phosphate</name>
        <dbReference type="ChEBI" id="CHEBI:47942"/>
    </cofactor>
</comment>
<evidence type="ECO:0000256" key="3">
    <source>
        <dbReference type="ARBA" id="ARBA00022553"/>
    </source>
</evidence>
<dbReference type="InterPro" id="IPR000873">
    <property type="entry name" value="AMP-dep_synth/lig_dom"/>
</dbReference>
<feature type="domain" description="Carrier" evidence="5">
    <location>
        <begin position="947"/>
        <end position="1022"/>
    </location>
</feature>
<dbReference type="InterPro" id="IPR020806">
    <property type="entry name" value="PKS_PP-bd"/>
</dbReference>
<dbReference type="PROSITE" id="PS00012">
    <property type="entry name" value="PHOSPHOPANTETHEINE"/>
    <property type="match status" value="1"/>
</dbReference>
<dbReference type="InterPro" id="IPR023213">
    <property type="entry name" value="CAT-like_dom_sf"/>
</dbReference>
<dbReference type="SUPFAM" id="SSF47336">
    <property type="entry name" value="ACP-like"/>
    <property type="match status" value="1"/>
</dbReference>
<evidence type="ECO:0000256" key="1">
    <source>
        <dbReference type="ARBA" id="ARBA00001957"/>
    </source>
</evidence>
<dbReference type="Gene3D" id="3.30.300.30">
    <property type="match status" value="1"/>
</dbReference>
<dbReference type="Proteomes" id="UP001206483">
    <property type="component" value="Unassembled WGS sequence"/>
</dbReference>
<dbReference type="Gene3D" id="1.10.1200.10">
    <property type="entry name" value="ACP-like"/>
    <property type="match status" value="1"/>
</dbReference>
<dbReference type="EMBL" id="JAMZDX010000005">
    <property type="protein sequence ID" value="MCP2312319.1"/>
    <property type="molecule type" value="Genomic_DNA"/>
</dbReference>
<accession>A0ABT1J502</accession>
<dbReference type="CDD" id="cd19531">
    <property type="entry name" value="LCL_NRPS-like"/>
    <property type="match status" value="1"/>
</dbReference>
<feature type="region of interest" description="Disordered" evidence="4">
    <location>
        <begin position="925"/>
        <end position="947"/>
    </location>
</feature>
<dbReference type="SMART" id="SM00823">
    <property type="entry name" value="PKS_PP"/>
    <property type="match status" value="1"/>
</dbReference>
<dbReference type="RefSeq" id="WP_253801295.1">
    <property type="nucleotide sequence ID" value="NZ_BAAAUB010000093.1"/>
</dbReference>
<dbReference type="PANTHER" id="PTHR45527">
    <property type="entry name" value="NONRIBOSOMAL PEPTIDE SYNTHETASE"/>
    <property type="match status" value="1"/>
</dbReference>
<dbReference type="SUPFAM" id="SSF52777">
    <property type="entry name" value="CoA-dependent acyltransferases"/>
    <property type="match status" value="2"/>
</dbReference>
<keyword evidence="2" id="KW-0596">Phosphopantetheine</keyword>
<dbReference type="InterPro" id="IPR045851">
    <property type="entry name" value="AMP-bd_C_sf"/>
</dbReference>